<proteinExistence type="predicted"/>
<sequence length="275" mass="30976">MMKAGVLMREVPFSAQIGVAKCDRDGEATSERMIIHVNGLGTVRMQDENTATFNIHVYLTDDDVPTLITFDRVSHIDRTNETASYFEVTQAMAAEVTATCRTCQQKQAVLRSLRAASKEKSRRRQVKKFGDEVFLDTWFPGDEEEEETGFPLGNLFVDLHTREKFDSPMHGRREAADSLLEFIEYYGVVPKKILTDGAPELRGGKFISLCNSFAPPILLERALLATGIKSILGFVERPIRTHRNQVRVVLDHCLVPTEGGRWGIKIPHKFAHKVS</sequence>
<dbReference type="PhylomeDB" id="A0A0G4IBG8"/>
<dbReference type="AlphaFoldDB" id="A0A0G4IBG8"/>
<gene>
    <name evidence="1" type="ORF">Cvel_12870</name>
</gene>
<protein>
    <recommendedName>
        <fullName evidence="2">Integrase catalytic domain-containing protein</fullName>
    </recommendedName>
</protein>
<organism evidence="1">
    <name type="scientific">Chromera velia CCMP2878</name>
    <dbReference type="NCBI Taxonomy" id="1169474"/>
    <lineage>
        <taxon>Eukaryota</taxon>
        <taxon>Sar</taxon>
        <taxon>Alveolata</taxon>
        <taxon>Colpodellida</taxon>
        <taxon>Chromeraceae</taxon>
        <taxon>Chromera</taxon>
    </lineage>
</organism>
<dbReference type="EMBL" id="CDMZ01005797">
    <property type="protein sequence ID" value="CEM54544.1"/>
    <property type="molecule type" value="Genomic_DNA"/>
</dbReference>
<evidence type="ECO:0008006" key="2">
    <source>
        <dbReference type="Google" id="ProtNLM"/>
    </source>
</evidence>
<reference evidence="1" key="1">
    <citation type="submission" date="2014-11" db="EMBL/GenBank/DDBJ databases">
        <authorList>
            <person name="Otto D Thomas"/>
            <person name="Naeem Raeece"/>
        </authorList>
    </citation>
    <scope>NUCLEOTIDE SEQUENCE</scope>
</reference>
<accession>A0A0G4IBG8</accession>
<evidence type="ECO:0000313" key="1">
    <source>
        <dbReference type="EMBL" id="CEM54544.1"/>
    </source>
</evidence>
<dbReference type="VEuPathDB" id="CryptoDB:Cvel_12870"/>
<name>A0A0G4IBG8_9ALVE</name>